<feature type="non-terminal residue" evidence="1">
    <location>
        <position position="1"/>
    </location>
</feature>
<proteinExistence type="predicted"/>
<reference evidence="1" key="1">
    <citation type="submission" date="2021-06" db="EMBL/GenBank/DDBJ databases">
        <authorList>
            <person name="Kallberg Y."/>
            <person name="Tangrot J."/>
            <person name="Rosling A."/>
        </authorList>
    </citation>
    <scope>NUCLEOTIDE SEQUENCE</scope>
    <source>
        <strain evidence="1">CL356</strain>
    </source>
</reference>
<accession>A0ACA9QXT4</accession>
<protein>
    <submittedName>
        <fullName evidence="1">674_t:CDS:1</fullName>
    </submittedName>
</protein>
<feature type="non-terminal residue" evidence="1">
    <location>
        <position position="183"/>
    </location>
</feature>
<gene>
    <name evidence="1" type="ORF">ACOLOM_LOCUS13632</name>
</gene>
<dbReference type="EMBL" id="CAJVPT010063526">
    <property type="protein sequence ID" value="CAG8768775.1"/>
    <property type="molecule type" value="Genomic_DNA"/>
</dbReference>
<comment type="caution">
    <text evidence="1">The sequence shown here is derived from an EMBL/GenBank/DDBJ whole genome shotgun (WGS) entry which is preliminary data.</text>
</comment>
<dbReference type="Proteomes" id="UP000789525">
    <property type="component" value="Unassembled WGS sequence"/>
</dbReference>
<evidence type="ECO:0000313" key="1">
    <source>
        <dbReference type="EMBL" id="CAG8768775.1"/>
    </source>
</evidence>
<sequence length="183" mass="21450">LHDELLELSNLRSCFMHMDDMFYVSMKGDDHAIRYAIVYYDEPYMGPKEETPIKEIREQQSVQIPFDAIFEKMSVTCGQLTIAALDEAIPALKDHTLTLLPEVQRELVEYVDGYEARYYTTQRRYQSWVPLSIQDFIWGSVEPAPEDISCMKSLLEEFDGSIQYLQRLPIILEELRDHFKSLL</sequence>
<keyword evidence="2" id="KW-1185">Reference proteome</keyword>
<name>A0ACA9QXT4_9GLOM</name>
<evidence type="ECO:0000313" key="2">
    <source>
        <dbReference type="Proteomes" id="UP000789525"/>
    </source>
</evidence>
<organism evidence="1 2">
    <name type="scientific">Acaulospora colombiana</name>
    <dbReference type="NCBI Taxonomy" id="27376"/>
    <lineage>
        <taxon>Eukaryota</taxon>
        <taxon>Fungi</taxon>
        <taxon>Fungi incertae sedis</taxon>
        <taxon>Mucoromycota</taxon>
        <taxon>Glomeromycotina</taxon>
        <taxon>Glomeromycetes</taxon>
        <taxon>Diversisporales</taxon>
        <taxon>Acaulosporaceae</taxon>
        <taxon>Acaulospora</taxon>
    </lineage>
</organism>